<dbReference type="PANTHER" id="PTHR43266:SF2">
    <property type="entry name" value="MAJOR FACILITATOR SUPERFAMILY (MFS) PROFILE DOMAIN-CONTAINING PROTEIN"/>
    <property type="match status" value="1"/>
</dbReference>
<evidence type="ECO:0000256" key="6">
    <source>
        <dbReference type="ARBA" id="ARBA00023136"/>
    </source>
</evidence>
<feature type="transmembrane region" description="Helical" evidence="7">
    <location>
        <begin position="167"/>
        <end position="184"/>
    </location>
</feature>
<sequence length="431" mass="47109">MEQSEKLLKNKPYQFLISAQLISNLGDWLSILAVFTLVGLKWEATPLQVSLIILSLALPMTLLGPVTGVLADRWERKYIMIISDTARGFIIFGLVFANELWHVYSLLFGLGIFSALFTPAKNGKLKEIVQDHHMQQAASISSIIESGTKIIGPAVSGLLLALWSFKIIFILDAITFLLSVLLLLKIPTNPSQISNIENEENKLKKDFIKEMLDGFSFIKGIPAIMYGTLLMAVTMFVIQMSDSQFVTLFRELKEVSPRLIGTVMTASGAGFLVTGIILSKFEIKNAIKAMAGGILALGLGFGTLAILTDISLSNPMFWAPSITFLACVGAGYVFIPFQANVLKLTPQHMTSRTFGTIGSIMTFSSLVGPIAGGFLANLFGVIPIFIVTSSGLCFISVIAFILRAQFKGKKGEPYVTESHEELQRRAEAQHT</sequence>
<evidence type="ECO:0000256" key="1">
    <source>
        <dbReference type="ARBA" id="ARBA00004651"/>
    </source>
</evidence>
<evidence type="ECO:0000259" key="8">
    <source>
        <dbReference type="PROSITE" id="PS50850"/>
    </source>
</evidence>
<keyword evidence="3" id="KW-1003">Cell membrane</keyword>
<proteinExistence type="predicted"/>
<dbReference type="InterPro" id="IPR020846">
    <property type="entry name" value="MFS_dom"/>
</dbReference>
<comment type="subcellular location">
    <subcellularLocation>
        <location evidence="1">Cell membrane</location>
        <topology evidence="1">Multi-pass membrane protein</topology>
    </subcellularLocation>
</comment>
<dbReference type="RefSeq" id="WP_077359401.1">
    <property type="nucleotide sequence ID" value="NZ_MQMF01000001.1"/>
</dbReference>
<keyword evidence="4 7" id="KW-0812">Transmembrane</keyword>
<dbReference type="CDD" id="cd06173">
    <property type="entry name" value="MFS_MefA_like"/>
    <property type="match status" value="1"/>
</dbReference>
<name>A0A1V3GAW1_9BACL</name>
<dbReference type="PANTHER" id="PTHR43266">
    <property type="entry name" value="MACROLIDE-EFFLUX PROTEIN"/>
    <property type="match status" value="1"/>
</dbReference>
<feature type="transmembrane region" description="Helical" evidence="7">
    <location>
        <begin position="259"/>
        <end position="278"/>
    </location>
</feature>
<keyword evidence="5 7" id="KW-1133">Transmembrane helix</keyword>
<dbReference type="InterPro" id="IPR011701">
    <property type="entry name" value="MFS"/>
</dbReference>
<keyword evidence="6 7" id="KW-0472">Membrane</keyword>
<dbReference type="Gene3D" id="1.20.1250.20">
    <property type="entry name" value="MFS general substrate transporter like domains"/>
    <property type="match status" value="1"/>
</dbReference>
<feature type="transmembrane region" description="Helical" evidence="7">
    <location>
        <begin position="21"/>
        <end position="42"/>
    </location>
</feature>
<dbReference type="PROSITE" id="PS50850">
    <property type="entry name" value="MFS"/>
    <property type="match status" value="1"/>
</dbReference>
<dbReference type="GO" id="GO:0022857">
    <property type="term" value="F:transmembrane transporter activity"/>
    <property type="evidence" value="ECO:0007669"/>
    <property type="project" value="InterPro"/>
</dbReference>
<accession>A0A1V3GAW1</accession>
<dbReference type="SUPFAM" id="SSF103473">
    <property type="entry name" value="MFS general substrate transporter"/>
    <property type="match status" value="1"/>
</dbReference>
<dbReference type="InterPro" id="IPR036259">
    <property type="entry name" value="MFS_trans_sf"/>
</dbReference>
<dbReference type="AlphaFoldDB" id="A0A1V3GAW1"/>
<comment type="caution">
    <text evidence="9">The sequence shown here is derived from an EMBL/GenBank/DDBJ whole genome shotgun (WGS) entry which is preliminary data.</text>
</comment>
<dbReference type="EMBL" id="MQMF01000001">
    <property type="protein sequence ID" value="OOE13985.1"/>
    <property type="molecule type" value="Genomic_DNA"/>
</dbReference>
<evidence type="ECO:0000256" key="7">
    <source>
        <dbReference type="SAM" id="Phobius"/>
    </source>
</evidence>
<evidence type="ECO:0000313" key="9">
    <source>
        <dbReference type="EMBL" id="OOE13985.1"/>
    </source>
</evidence>
<evidence type="ECO:0000313" key="10">
    <source>
        <dbReference type="Proteomes" id="UP000188597"/>
    </source>
</evidence>
<evidence type="ECO:0000256" key="5">
    <source>
        <dbReference type="ARBA" id="ARBA00022989"/>
    </source>
</evidence>
<feature type="domain" description="Major facilitator superfamily (MFS) profile" evidence="8">
    <location>
        <begin position="1"/>
        <end position="407"/>
    </location>
</feature>
<evidence type="ECO:0000256" key="4">
    <source>
        <dbReference type="ARBA" id="ARBA00022692"/>
    </source>
</evidence>
<protein>
    <recommendedName>
        <fullName evidence="8">Major facilitator superfamily (MFS) profile domain-containing protein</fullName>
    </recommendedName>
</protein>
<feature type="transmembrane region" description="Helical" evidence="7">
    <location>
        <begin position="48"/>
        <end position="71"/>
    </location>
</feature>
<dbReference type="InterPro" id="IPR022324">
    <property type="entry name" value="Bacilysin_exporter_BacE_put"/>
</dbReference>
<dbReference type="Proteomes" id="UP000188597">
    <property type="component" value="Unassembled WGS sequence"/>
</dbReference>
<organism evidence="9 10">
    <name type="scientific">Fictibacillus arsenicus</name>
    <dbReference type="NCBI Taxonomy" id="255247"/>
    <lineage>
        <taxon>Bacteria</taxon>
        <taxon>Bacillati</taxon>
        <taxon>Bacillota</taxon>
        <taxon>Bacilli</taxon>
        <taxon>Bacillales</taxon>
        <taxon>Fictibacillaceae</taxon>
        <taxon>Fictibacillus</taxon>
    </lineage>
</organism>
<dbReference type="GO" id="GO:0005886">
    <property type="term" value="C:plasma membrane"/>
    <property type="evidence" value="ECO:0007669"/>
    <property type="project" value="UniProtKB-SubCell"/>
</dbReference>
<feature type="transmembrane region" description="Helical" evidence="7">
    <location>
        <begin position="316"/>
        <end position="335"/>
    </location>
</feature>
<dbReference type="OrthoDB" id="9775268at2"/>
<keyword evidence="2" id="KW-0813">Transport</keyword>
<gene>
    <name evidence="9" type="ORF">UN64_01870</name>
</gene>
<feature type="transmembrane region" description="Helical" evidence="7">
    <location>
        <begin position="290"/>
        <end position="310"/>
    </location>
</feature>
<evidence type="ECO:0000256" key="2">
    <source>
        <dbReference type="ARBA" id="ARBA00022448"/>
    </source>
</evidence>
<feature type="transmembrane region" description="Helical" evidence="7">
    <location>
        <begin position="217"/>
        <end position="239"/>
    </location>
</feature>
<dbReference type="Pfam" id="PF07690">
    <property type="entry name" value="MFS_1"/>
    <property type="match status" value="1"/>
</dbReference>
<dbReference type="PRINTS" id="PR01988">
    <property type="entry name" value="EXPORTERBACE"/>
</dbReference>
<evidence type="ECO:0000256" key="3">
    <source>
        <dbReference type="ARBA" id="ARBA00022475"/>
    </source>
</evidence>
<reference evidence="9 10" key="1">
    <citation type="submission" date="2016-11" db="EMBL/GenBank/DDBJ databases">
        <authorList>
            <person name="Jaros S."/>
            <person name="Januszkiewicz K."/>
            <person name="Wedrychowicz H."/>
        </authorList>
    </citation>
    <scope>NUCLEOTIDE SEQUENCE [LARGE SCALE GENOMIC DNA]</scope>
    <source>
        <strain evidence="9 10">Con a/3</strain>
    </source>
</reference>
<feature type="transmembrane region" description="Helical" evidence="7">
    <location>
        <begin position="356"/>
        <end position="376"/>
    </location>
</feature>
<feature type="transmembrane region" description="Helical" evidence="7">
    <location>
        <begin position="382"/>
        <end position="402"/>
    </location>
</feature>